<dbReference type="RefSeq" id="WP_018088018.1">
    <property type="nucleotide sequence ID" value="NZ_BLIP01000001.1"/>
</dbReference>
<dbReference type="Proteomes" id="UP000429552">
    <property type="component" value="Unassembled WGS sequence"/>
</dbReference>
<reference evidence="1 3" key="1">
    <citation type="submission" date="2019-12" db="EMBL/GenBank/DDBJ databases">
        <title>Whole genome shotgun sequence of Streptomyces libani subsp. libani NBRC 13452.</title>
        <authorList>
            <person name="Ichikawa N."/>
            <person name="Kimura A."/>
            <person name="Kitahashi Y."/>
            <person name="Komaki H."/>
            <person name="Tamura T."/>
        </authorList>
    </citation>
    <scope>NUCLEOTIDE SEQUENCE [LARGE SCALE GENOMIC DNA]</scope>
    <source>
        <strain evidence="1 3">NBRC 13452</strain>
    </source>
</reference>
<dbReference type="AlphaFoldDB" id="A0A640TM24"/>
<dbReference type="EMBL" id="CP114203">
    <property type="protein sequence ID" value="WAU07226.1"/>
    <property type="molecule type" value="Genomic_DNA"/>
</dbReference>
<reference evidence="2 4" key="2">
    <citation type="submission" date="2022-12" db="EMBL/GenBank/DDBJ databases">
        <authorList>
            <person name="Ruckert C."/>
            <person name="Busche T."/>
            <person name="Kalinowski J."/>
            <person name="Wittmann C."/>
        </authorList>
    </citation>
    <scope>NUCLEOTIDE SEQUENCE [LARGE SCALE GENOMIC DNA]</scope>
    <source>
        <strain evidence="2 4">DSM 40276</strain>
    </source>
</reference>
<gene>
    <name evidence="1" type="ORF">Sliba_54160</name>
    <name evidence="2" type="ORF">STRNI_005813</name>
</gene>
<keyword evidence="4" id="KW-1185">Reference proteome</keyword>
<sequence length="87" mass="9744">MATHKILTVTLEFEMGDKRIHAPRIKAAYEAAVNAAMEAAKGELLDGSVSAVRSRMTWDYRWAETSAQYADVDVEWEEESQVGEPVQ</sequence>
<evidence type="ECO:0000313" key="2">
    <source>
        <dbReference type="EMBL" id="WAU07226.1"/>
    </source>
</evidence>
<evidence type="ECO:0000313" key="1">
    <source>
        <dbReference type="EMBL" id="GFE24963.1"/>
    </source>
</evidence>
<organism evidence="1 3">
    <name type="scientific">Streptomyces nigrescens</name>
    <dbReference type="NCBI Taxonomy" id="1920"/>
    <lineage>
        <taxon>Bacteria</taxon>
        <taxon>Bacillati</taxon>
        <taxon>Actinomycetota</taxon>
        <taxon>Actinomycetes</taxon>
        <taxon>Kitasatosporales</taxon>
        <taxon>Streptomycetaceae</taxon>
        <taxon>Streptomyces</taxon>
    </lineage>
</organism>
<dbReference type="GeneID" id="301334964"/>
<dbReference type="Proteomes" id="UP001210169">
    <property type="component" value="Chromosome"/>
</dbReference>
<dbReference type="EMBL" id="BLIP01000001">
    <property type="protein sequence ID" value="GFE24963.1"/>
    <property type="molecule type" value="Genomic_DNA"/>
</dbReference>
<name>A0A640TM24_STRNI</name>
<evidence type="ECO:0000313" key="4">
    <source>
        <dbReference type="Proteomes" id="UP001210169"/>
    </source>
</evidence>
<evidence type="ECO:0000313" key="3">
    <source>
        <dbReference type="Proteomes" id="UP000429552"/>
    </source>
</evidence>
<proteinExistence type="predicted"/>
<protein>
    <submittedName>
        <fullName evidence="1">Uncharacterized protein</fullName>
    </submittedName>
</protein>
<accession>A0A640TM24</accession>